<evidence type="ECO:0000313" key="3">
    <source>
        <dbReference type="Proteomes" id="UP000016932"/>
    </source>
</evidence>
<dbReference type="Proteomes" id="UP000016932">
    <property type="component" value="Unassembled WGS sequence"/>
</dbReference>
<dbReference type="HOGENOM" id="CLU_852917_0_0_1"/>
<feature type="compositionally biased region" description="Polar residues" evidence="1">
    <location>
        <begin position="228"/>
        <end position="245"/>
    </location>
</feature>
<dbReference type="GeneID" id="19333688"/>
<accession>M2ZM15</accession>
<protein>
    <submittedName>
        <fullName evidence="2">Uncharacterized protein</fullName>
    </submittedName>
</protein>
<organism evidence="2 3">
    <name type="scientific">Pseudocercospora fijiensis (strain CIRAD86)</name>
    <name type="common">Black leaf streak disease fungus</name>
    <name type="synonym">Mycosphaerella fijiensis</name>
    <dbReference type="NCBI Taxonomy" id="383855"/>
    <lineage>
        <taxon>Eukaryota</taxon>
        <taxon>Fungi</taxon>
        <taxon>Dikarya</taxon>
        <taxon>Ascomycota</taxon>
        <taxon>Pezizomycotina</taxon>
        <taxon>Dothideomycetes</taxon>
        <taxon>Dothideomycetidae</taxon>
        <taxon>Mycosphaerellales</taxon>
        <taxon>Mycosphaerellaceae</taxon>
        <taxon>Pseudocercospora</taxon>
    </lineage>
</organism>
<gene>
    <name evidence="2" type="ORF">MYCFIDRAFT_177087</name>
</gene>
<dbReference type="KEGG" id="pfj:MYCFIDRAFT_177087"/>
<evidence type="ECO:0000313" key="2">
    <source>
        <dbReference type="EMBL" id="EME80109.1"/>
    </source>
</evidence>
<keyword evidence="3" id="KW-1185">Reference proteome</keyword>
<dbReference type="AlphaFoldDB" id="M2ZM15"/>
<feature type="region of interest" description="Disordered" evidence="1">
    <location>
        <begin position="219"/>
        <end position="273"/>
    </location>
</feature>
<proteinExistence type="predicted"/>
<dbReference type="EMBL" id="KB446561">
    <property type="protein sequence ID" value="EME80109.1"/>
    <property type="molecule type" value="Genomic_DNA"/>
</dbReference>
<reference evidence="2 3" key="1">
    <citation type="journal article" date="2012" name="PLoS Pathog.">
        <title>Diverse lifestyles and strategies of plant pathogenesis encoded in the genomes of eighteen Dothideomycetes fungi.</title>
        <authorList>
            <person name="Ohm R.A."/>
            <person name="Feau N."/>
            <person name="Henrissat B."/>
            <person name="Schoch C.L."/>
            <person name="Horwitz B.A."/>
            <person name="Barry K.W."/>
            <person name="Condon B.J."/>
            <person name="Copeland A.C."/>
            <person name="Dhillon B."/>
            <person name="Glaser F."/>
            <person name="Hesse C.N."/>
            <person name="Kosti I."/>
            <person name="LaButti K."/>
            <person name="Lindquist E.A."/>
            <person name="Lucas S."/>
            <person name="Salamov A.A."/>
            <person name="Bradshaw R.E."/>
            <person name="Ciuffetti L."/>
            <person name="Hamelin R.C."/>
            <person name="Kema G.H.J."/>
            <person name="Lawrence C."/>
            <person name="Scott J.A."/>
            <person name="Spatafora J.W."/>
            <person name="Turgeon B.G."/>
            <person name="de Wit P.J.G.M."/>
            <person name="Zhong S."/>
            <person name="Goodwin S.B."/>
            <person name="Grigoriev I.V."/>
        </authorList>
    </citation>
    <scope>NUCLEOTIDE SEQUENCE [LARGE SCALE GENOMIC DNA]</scope>
    <source>
        <strain evidence="2 3">CIRAD86</strain>
    </source>
</reference>
<sequence length="326" mass="36322">MSNVHEFDTCKVLRARLPEMTSGEHMYPPNMRHHQPRLQPTPPQLETKISLLLSSFLSANPTRSAQQARDPTPAFNFDARRGPIPVIPASIAAVNFASCEPLTLTTVAERASVAHPRGNATSTALEPGATHKSPNDLTSLLGTSVRVPWQIPAVRNRHGGNTITTQLAHSADLGFSYSRWHYKYNYLSLSFFLALSNTKHHQYPSMPANMTRREQVTILDRQSLVGPRSTSKPRASDLTSFSSISAPRPLSHELHNNPAKDQQEPKQHSSSHYIDPSTCSLACDVNHFALQRMARVARGLAMHNEEYSELAKKYEHLDLIPTNVRD</sequence>
<dbReference type="RefSeq" id="XP_007929159.1">
    <property type="nucleotide sequence ID" value="XM_007930968.1"/>
</dbReference>
<name>M2ZM15_PSEFD</name>
<evidence type="ECO:0000256" key="1">
    <source>
        <dbReference type="SAM" id="MobiDB-lite"/>
    </source>
</evidence>
<dbReference type="VEuPathDB" id="FungiDB:MYCFIDRAFT_177087"/>